<proteinExistence type="predicted"/>
<feature type="domain" description="DUF6883" evidence="1">
    <location>
        <begin position="2"/>
        <end position="110"/>
    </location>
</feature>
<organism evidence="2">
    <name type="scientific">uncultured Microcoleus sp</name>
    <dbReference type="NCBI Taxonomy" id="259945"/>
    <lineage>
        <taxon>Bacteria</taxon>
        <taxon>Bacillati</taxon>
        <taxon>Cyanobacteriota</taxon>
        <taxon>Cyanophyceae</taxon>
        <taxon>Oscillatoriophycideae</taxon>
        <taxon>Oscillatoriales</taxon>
        <taxon>Microcoleaceae</taxon>
        <taxon>Microcoleus</taxon>
        <taxon>environmental samples</taxon>
    </lineage>
</organism>
<gene>
    <name evidence="2" type="ORF">AVDCRST_MAG84-2886</name>
</gene>
<protein>
    <recommendedName>
        <fullName evidence="1">DUF6883 domain-containing protein</fullName>
    </recommendedName>
</protein>
<name>A0A6J4M6G8_9CYAN</name>
<dbReference type="Pfam" id="PF21814">
    <property type="entry name" value="DUF6883"/>
    <property type="match status" value="1"/>
</dbReference>
<accession>A0A6J4M6G8</accession>
<dbReference type="InterPro" id="IPR049250">
    <property type="entry name" value="DUF6883"/>
</dbReference>
<dbReference type="EMBL" id="CADCTZ010000538">
    <property type="protein sequence ID" value="CAA9351344.1"/>
    <property type="molecule type" value="Genomic_DNA"/>
</dbReference>
<reference evidence="2" key="1">
    <citation type="submission" date="2020-02" db="EMBL/GenBank/DDBJ databases">
        <authorList>
            <person name="Meier V. D."/>
        </authorList>
    </citation>
    <scope>NUCLEOTIDE SEQUENCE</scope>
    <source>
        <strain evidence="2">AVDCRST_MAG84</strain>
    </source>
</reference>
<evidence type="ECO:0000259" key="1">
    <source>
        <dbReference type="Pfam" id="PF21814"/>
    </source>
</evidence>
<sequence>MKLPNAEAAFIDIHKLRDYSLNMQHDRGKHKARLFLAILGLSVENAEERELILLEAIQIYDAISSSQDEYGQRYLVDFPLTRNGNTATIRITWIVRSTETFPRLTSCYIRR</sequence>
<dbReference type="AlphaFoldDB" id="A0A6J4M6G8"/>
<evidence type="ECO:0000313" key="2">
    <source>
        <dbReference type="EMBL" id="CAA9351344.1"/>
    </source>
</evidence>